<evidence type="ECO:0000256" key="1">
    <source>
        <dbReference type="ARBA" id="ARBA00004970"/>
    </source>
</evidence>
<sequence>MQAAIAKELKSLTFLEHMEEGIVWKKRTWLEKDHFRYFLDEGRRLKELYRNRIDIGLGVECGYNPDYREKLCNRLNEEQWDQVGISCHFLKFPEMKNHLNLFTKSDQDIELARRIGPAKILTRYFDHLLEAATSLPGTVLCHLDGPLRHLSELQLQKSHYRQIEKLLVVIKDNDMALEINTSGFRIRGEQFPAGKILDMAATLKLRIVLGSDAHRPDDVGYDFEKFASGW</sequence>
<comment type="catalytic activity">
    <reaction evidence="7 8">
        <text>L-histidinol phosphate + H2O = L-histidinol + phosphate</text>
        <dbReference type="Rhea" id="RHEA:14465"/>
        <dbReference type="ChEBI" id="CHEBI:15377"/>
        <dbReference type="ChEBI" id="CHEBI:43474"/>
        <dbReference type="ChEBI" id="CHEBI:57699"/>
        <dbReference type="ChEBI" id="CHEBI:57980"/>
        <dbReference type="EC" id="3.1.3.15"/>
    </reaction>
</comment>
<comment type="similarity">
    <text evidence="2 8">Belongs to the PHP hydrolase family. HisK subfamily.</text>
</comment>
<dbReference type="Gene3D" id="3.20.20.140">
    <property type="entry name" value="Metal-dependent hydrolases"/>
    <property type="match status" value="1"/>
</dbReference>
<evidence type="ECO:0000256" key="4">
    <source>
        <dbReference type="ARBA" id="ARBA00022605"/>
    </source>
</evidence>
<feature type="domain" description="PHP" evidence="9">
    <location>
        <begin position="2"/>
        <end position="182"/>
    </location>
</feature>
<keyword evidence="6 8" id="KW-0368">Histidine biosynthesis</keyword>
<dbReference type="STRING" id="91360.SAMN05660330_03649"/>
<dbReference type="PANTHER" id="PTHR21039">
    <property type="entry name" value="HISTIDINOL PHOSPHATASE-RELATED"/>
    <property type="match status" value="1"/>
</dbReference>
<evidence type="ECO:0000256" key="5">
    <source>
        <dbReference type="ARBA" id="ARBA00022801"/>
    </source>
</evidence>
<organism evidence="10 11">
    <name type="scientific">Desulforhopalus singaporensis</name>
    <dbReference type="NCBI Taxonomy" id="91360"/>
    <lineage>
        <taxon>Bacteria</taxon>
        <taxon>Pseudomonadati</taxon>
        <taxon>Thermodesulfobacteriota</taxon>
        <taxon>Desulfobulbia</taxon>
        <taxon>Desulfobulbales</taxon>
        <taxon>Desulfocapsaceae</taxon>
        <taxon>Desulforhopalus</taxon>
    </lineage>
</organism>
<dbReference type="AlphaFoldDB" id="A0A1H0UNJ6"/>
<evidence type="ECO:0000256" key="7">
    <source>
        <dbReference type="ARBA" id="ARBA00049158"/>
    </source>
</evidence>
<dbReference type="SUPFAM" id="SSF89550">
    <property type="entry name" value="PHP domain-like"/>
    <property type="match status" value="1"/>
</dbReference>
<dbReference type="InterPro" id="IPR010140">
    <property type="entry name" value="Histidinol_P_phosphatase_HisJ"/>
</dbReference>
<dbReference type="NCBIfam" id="TIGR01856">
    <property type="entry name" value="hisJ_fam"/>
    <property type="match status" value="1"/>
</dbReference>
<dbReference type="EMBL" id="FNJI01000034">
    <property type="protein sequence ID" value="SDP67711.1"/>
    <property type="molecule type" value="Genomic_DNA"/>
</dbReference>
<reference evidence="10 11" key="1">
    <citation type="submission" date="2016-10" db="EMBL/GenBank/DDBJ databases">
        <authorList>
            <person name="de Groot N.N."/>
        </authorList>
    </citation>
    <scope>NUCLEOTIDE SEQUENCE [LARGE SCALE GENOMIC DNA]</scope>
    <source>
        <strain evidence="10 11">DSM 12130</strain>
    </source>
</reference>
<dbReference type="GO" id="GO:0005737">
    <property type="term" value="C:cytoplasm"/>
    <property type="evidence" value="ECO:0007669"/>
    <property type="project" value="TreeGrafter"/>
</dbReference>
<dbReference type="UniPathway" id="UPA00031">
    <property type="reaction ID" value="UER00013"/>
</dbReference>
<dbReference type="InterPro" id="IPR004013">
    <property type="entry name" value="PHP_dom"/>
</dbReference>
<evidence type="ECO:0000256" key="2">
    <source>
        <dbReference type="ARBA" id="ARBA00009152"/>
    </source>
</evidence>
<dbReference type="GO" id="GO:0004401">
    <property type="term" value="F:histidinol-phosphatase activity"/>
    <property type="evidence" value="ECO:0007669"/>
    <property type="project" value="UniProtKB-UniRule"/>
</dbReference>
<evidence type="ECO:0000259" key="9">
    <source>
        <dbReference type="Pfam" id="PF02811"/>
    </source>
</evidence>
<evidence type="ECO:0000313" key="11">
    <source>
        <dbReference type="Proteomes" id="UP000199073"/>
    </source>
</evidence>
<evidence type="ECO:0000256" key="6">
    <source>
        <dbReference type="ARBA" id="ARBA00023102"/>
    </source>
</evidence>
<dbReference type="PANTHER" id="PTHR21039:SF0">
    <property type="entry name" value="HISTIDINOL-PHOSPHATASE"/>
    <property type="match status" value="1"/>
</dbReference>
<accession>A0A1H0UNJ6</accession>
<dbReference type="EC" id="3.1.3.15" evidence="3 8"/>
<protein>
    <recommendedName>
        <fullName evidence="3 8">Histidinol-phosphatase</fullName>
        <shortName evidence="8">HolPase</shortName>
        <ecNumber evidence="3 8">3.1.3.15</ecNumber>
    </recommendedName>
</protein>
<keyword evidence="11" id="KW-1185">Reference proteome</keyword>
<dbReference type="Proteomes" id="UP000199073">
    <property type="component" value="Unassembled WGS sequence"/>
</dbReference>
<name>A0A1H0UNJ6_9BACT</name>
<keyword evidence="5 8" id="KW-0378">Hydrolase</keyword>
<evidence type="ECO:0000256" key="8">
    <source>
        <dbReference type="RuleBase" id="RU366003"/>
    </source>
</evidence>
<gene>
    <name evidence="10" type="ORF">SAMN05660330_03649</name>
</gene>
<evidence type="ECO:0000256" key="3">
    <source>
        <dbReference type="ARBA" id="ARBA00013085"/>
    </source>
</evidence>
<dbReference type="Pfam" id="PF02811">
    <property type="entry name" value="PHP"/>
    <property type="match status" value="1"/>
</dbReference>
<keyword evidence="4 8" id="KW-0028">Amino-acid biosynthesis</keyword>
<proteinExistence type="inferred from homology"/>
<dbReference type="InterPro" id="IPR016195">
    <property type="entry name" value="Pol/histidinol_Pase-like"/>
</dbReference>
<dbReference type="GO" id="GO:0000105">
    <property type="term" value="P:L-histidine biosynthetic process"/>
    <property type="evidence" value="ECO:0007669"/>
    <property type="project" value="UniProtKB-UniRule"/>
</dbReference>
<comment type="pathway">
    <text evidence="1 8">Amino-acid biosynthesis; L-histidine biosynthesis; L-histidine from 5-phospho-alpha-D-ribose 1-diphosphate: step 8/9.</text>
</comment>
<evidence type="ECO:0000313" key="10">
    <source>
        <dbReference type="EMBL" id="SDP67711.1"/>
    </source>
</evidence>